<accession>A0A177L5S4</accession>
<evidence type="ECO:0000313" key="2">
    <source>
        <dbReference type="Proteomes" id="UP000076935"/>
    </source>
</evidence>
<gene>
    <name evidence="1" type="ORF">AWH49_15855</name>
</gene>
<organism evidence="1 2">
    <name type="scientific">Domibacillus aminovorans</name>
    <dbReference type="NCBI Taxonomy" id="29332"/>
    <lineage>
        <taxon>Bacteria</taxon>
        <taxon>Bacillati</taxon>
        <taxon>Bacillota</taxon>
        <taxon>Bacilli</taxon>
        <taxon>Bacillales</taxon>
        <taxon>Bacillaceae</taxon>
        <taxon>Domibacillus</taxon>
    </lineage>
</organism>
<name>A0A177L5S4_9BACI</name>
<dbReference type="RefSeq" id="WP_063966008.1">
    <property type="nucleotide sequence ID" value="NZ_JBCNAN010000011.1"/>
</dbReference>
<protein>
    <submittedName>
        <fullName evidence="1">Uncharacterized protein</fullName>
    </submittedName>
</protein>
<comment type="caution">
    <text evidence="1">The sequence shown here is derived from an EMBL/GenBank/DDBJ whole genome shotgun (WGS) entry which is preliminary data.</text>
</comment>
<dbReference type="EMBL" id="LQWY01000036">
    <property type="protein sequence ID" value="OAH60605.1"/>
    <property type="molecule type" value="Genomic_DNA"/>
</dbReference>
<dbReference type="Proteomes" id="UP000076935">
    <property type="component" value="Unassembled WGS sequence"/>
</dbReference>
<keyword evidence="2" id="KW-1185">Reference proteome</keyword>
<sequence>MNKHFEPSKLDIKVFDQKDSRPFAENVMIDKEVYELRDDTMRTPLEKAEVFEQLLQTEDACELWIIPVTESTSSFTQTLSEEKTSALFGMLSMIHEKVQRDRTFLVVGPDCSKNMTSKVEQLGYTVVPCEQSELESLTVEY</sequence>
<reference evidence="1 2" key="1">
    <citation type="submission" date="2016-01" db="EMBL/GenBank/DDBJ databases">
        <title>Investigation of taxonomic status of Bacillus aminovorans.</title>
        <authorList>
            <person name="Verma A."/>
            <person name="Pal Y."/>
            <person name="Krishnamurthi S."/>
        </authorList>
    </citation>
    <scope>NUCLEOTIDE SEQUENCE [LARGE SCALE GENOMIC DNA]</scope>
    <source>
        <strain evidence="1 2">DSM 1314</strain>
    </source>
</reference>
<dbReference type="STRING" id="29332.AWH48_17375"/>
<evidence type="ECO:0000313" key="1">
    <source>
        <dbReference type="EMBL" id="OAH60605.1"/>
    </source>
</evidence>
<dbReference type="AlphaFoldDB" id="A0A177L5S4"/>
<proteinExistence type="predicted"/>